<dbReference type="Gene3D" id="1.20.1540.10">
    <property type="entry name" value="Rhomboid-like"/>
    <property type="match status" value="1"/>
</dbReference>
<keyword evidence="9" id="KW-0645">Protease</keyword>
<feature type="transmembrane region" description="Helical" evidence="7">
    <location>
        <begin position="112"/>
        <end position="132"/>
    </location>
</feature>
<dbReference type="SUPFAM" id="SSF144091">
    <property type="entry name" value="Rhomboid-like"/>
    <property type="match status" value="1"/>
</dbReference>
<keyword evidence="2" id="KW-1003">Cell membrane</keyword>
<dbReference type="GO" id="GO:0004252">
    <property type="term" value="F:serine-type endopeptidase activity"/>
    <property type="evidence" value="ECO:0007669"/>
    <property type="project" value="InterPro"/>
</dbReference>
<feature type="transmembrane region" description="Helical" evidence="7">
    <location>
        <begin position="81"/>
        <end position="100"/>
    </location>
</feature>
<comment type="subcellular location">
    <subcellularLocation>
        <location evidence="1">Membrane</location>
        <topology evidence="1">Multi-pass membrane protein</topology>
    </subcellularLocation>
</comment>
<dbReference type="Pfam" id="PF01694">
    <property type="entry name" value="Rhomboid"/>
    <property type="match status" value="1"/>
</dbReference>
<evidence type="ECO:0000256" key="5">
    <source>
        <dbReference type="ARBA" id="ARBA00022989"/>
    </source>
</evidence>
<gene>
    <name evidence="9" type="ORF">SAMN02745172_01074</name>
</gene>
<dbReference type="AlphaFoldDB" id="A0A1M7ZCB5"/>
<evidence type="ECO:0000256" key="6">
    <source>
        <dbReference type="ARBA" id="ARBA00023136"/>
    </source>
</evidence>
<evidence type="ECO:0000256" key="4">
    <source>
        <dbReference type="ARBA" id="ARBA00022692"/>
    </source>
</evidence>
<dbReference type="InterPro" id="IPR035952">
    <property type="entry name" value="Rhomboid-like_sf"/>
</dbReference>
<keyword evidence="5 7" id="KW-1133">Transmembrane helix</keyword>
<dbReference type="InterPro" id="IPR022764">
    <property type="entry name" value="Peptidase_S54_rhomboid_dom"/>
</dbReference>
<feature type="domain" description="Peptidase S54 rhomboid" evidence="8">
    <location>
        <begin position="72"/>
        <end position="237"/>
    </location>
</feature>
<evidence type="ECO:0000313" key="9">
    <source>
        <dbReference type="EMBL" id="SHO62524.1"/>
    </source>
</evidence>
<dbReference type="OrthoDB" id="9797190at2"/>
<protein>
    <submittedName>
        <fullName evidence="9">Membrane associated serine protease, rhomboid family</fullName>
    </submittedName>
</protein>
<dbReference type="Proteomes" id="UP000186406">
    <property type="component" value="Unassembled WGS sequence"/>
</dbReference>
<dbReference type="GO" id="GO:0016020">
    <property type="term" value="C:membrane"/>
    <property type="evidence" value="ECO:0007669"/>
    <property type="project" value="UniProtKB-SubCell"/>
</dbReference>
<dbReference type="GO" id="GO:0006508">
    <property type="term" value="P:proteolysis"/>
    <property type="evidence" value="ECO:0007669"/>
    <property type="project" value="UniProtKB-KW"/>
</dbReference>
<feature type="transmembrane region" description="Helical" evidence="7">
    <location>
        <begin position="138"/>
        <end position="157"/>
    </location>
</feature>
<dbReference type="STRING" id="1123029.SAMN02745172_01074"/>
<evidence type="ECO:0000256" key="2">
    <source>
        <dbReference type="ARBA" id="ARBA00022475"/>
    </source>
</evidence>
<feature type="transmembrane region" description="Helical" evidence="7">
    <location>
        <begin position="220"/>
        <end position="240"/>
    </location>
</feature>
<evidence type="ECO:0000256" key="1">
    <source>
        <dbReference type="ARBA" id="ARBA00004141"/>
    </source>
</evidence>
<keyword evidence="10" id="KW-1185">Reference proteome</keyword>
<sequence length="250" mass="26617">MSDYEQPTREPVFNIPGVVVALLAIFAAIQAIRDALLSPQQDLWVILTFAFIPIRYAMPVGSEPLPGGLGADLWTFLTYGFLHGGWLHLIVNAVWMLAFGSAVARRFGTARFLAFSALATIGGAALHLALHFGEPVPVVGASAAISGQMAAAARFVFEPGAPLGGWRRAAPDWAYRRPATSLAGVVRNRQAMSFLGIWFGLNILFGVFNLPLLGGGGDAGIAWEAHIGGFLVGLVLFPLFDPVGRQHDPA</sequence>
<keyword evidence="6 7" id="KW-0472">Membrane</keyword>
<keyword evidence="3" id="KW-0997">Cell inner membrane</keyword>
<reference evidence="9 10" key="1">
    <citation type="submission" date="2016-12" db="EMBL/GenBank/DDBJ databases">
        <authorList>
            <person name="Song W.-J."/>
            <person name="Kurnit D.M."/>
        </authorList>
    </citation>
    <scope>NUCLEOTIDE SEQUENCE [LARGE SCALE GENOMIC DNA]</scope>
    <source>
        <strain evidence="9 10">DSM 19599</strain>
    </source>
</reference>
<evidence type="ECO:0000259" key="8">
    <source>
        <dbReference type="Pfam" id="PF01694"/>
    </source>
</evidence>
<dbReference type="PANTHER" id="PTHR43066:SF26">
    <property type="entry name" value="RHOMBOID PROTEASE GLPG"/>
    <property type="match status" value="1"/>
</dbReference>
<keyword evidence="4 7" id="KW-0812">Transmembrane</keyword>
<dbReference type="PANTHER" id="PTHR43066">
    <property type="entry name" value="RHOMBOID-RELATED PROTEIN"/>
    <property type="match status" value="1"/>
</dbReference>
<keyword evidence="9" id="KW-0378">Hydrolase</keyword>
<proteinExistence type="predicted"/>
<dbReference type="EMBL" id="FRXO01000002">
    <property type="protein sequence ID" value="SHO62524.1"/>
    <property type="molecule type" value="Genomic_DNA"/>
</dbReference>
<accession>A0A1M7ZCB5</accession>
<feature type="transmembrane region" description="Helical" evidence="7">
    <location>
        <begin position="12"/>
        <end position="31"/>
    </location>
</feature>
<evidence type="ECO:0000256" key="3">
    <source>
        <dbReference type="ARBA" id="ARBA00022519"/>
    </source>
</evidence>
<feature type="transmembrane region" description="Helical" evidence="7">
    <location>
        <begin position="194"/>
        <end position="214"/>
    </location>
</feature>
<dbReference type="RefSeq" id="WP_073626361.1">
    <property type="nucleotide sequence ID" value="NZ_FRXO01000002.1"/>
</dbReference>
<name>A0A1M7ZCB5_9HYPH</name>
<organism evidence="9 10">
    <name type="scientific">Pseudoxanthobacter soli DSM 19599</name>
    <dbReference type="NCBI Taxonomy" id="1123029"/>
    <lineage>
        <taxon>Bacteria</taxon>
        <taxon>Pseudomonadati</taxon>
        <taxon>Pseudomonadota</taxon>
        <taxon>Alphaproteobacteria</taxon>
        <taxon>Hyphomicrobiales</taxon>
        <taxon>Segnochrobactraceae</taxon>
        <taxon>Pseudoxanthobacter</taxon>
    </lineage>
</organism>
<evidence type="ECO:0000256" key="7">
    <source>
        <dbReference type="SAM" id="Phobius"/>
    </source>
</evidence>
<evidence type="ECO:0000313" key="10">
    <source>
        <dbReference type="Proteomes" id="UP000186406"/>
    </source>
</evidence>